<evidence type="ECO:0000259" key="2">
    <source>
        <dbReference type="Pfam" id="PF19291"/>
    </source>
</evidence>
<dbReference type="STRING" id="1724.GCA_001044175_00562"/>
<dbReference type="Proteomes" id="UP000221653">
    <property type="component" value="Unassembled WGS sequence"/>
</dbReference>
<dbReference type="GO" id="GO:0005975">
    <property type="term" value="P:carbohydrate metabolic process"/>
    <property type="evidence" value="ECO:0007669"/>
    <property type="project" value="InterPro"/>
</dbReference>
<dbReference type="Pfam" id="PF19291">
    <property type="entry name" value="TREH_N"/>
    <property type="match status" value="1"/>
</dbReference>
<name>A0A2A9DMY3_9CORY</name>
<sequence length="587" mass="66116">MDNFPVVDRRASISKNRVRWLGVSTPIEDYAFLSNRRSAALVSRDGSMDWLCLPRFDSPAIFAAILGTPAHGRWQISIRGAEPTQRRYRTGTLTLETLWESETGAALVTDVMTPPGFAVDVVRQVQCLRGSVTVDNDFRPTADYGLWPIYPEHDRTLYVTGNFATTISLQAGEELQWTISATFPESDEPEDQADPVSAIEAADRIWGPQGADEKEGISLLVLEGLIHAETGGMVAAPTASLPELFGGGRNWDYRYTWLRDSAFSIEVLVRHGYISAAKRWRKWLRKTLQDLPEDLQIMYGIDGEMELPERVIDHLPGYENSAPVRVGNGAAEQYQADVAGEVMLALGKLREAGIKESKKSWKMQRKLIDYVLKNWDRRDHGIWEMRGELHYFTHGRVMMWAALDQAIRACEDYGLEGDVELWRERREMLRDEILTRGIGEYGGFVQTYDGSEVDASLLQIPMTGFVPADHPVMLKTVEKIEDDLVDKHGFVYRYRTEAGFDGLEGHEYPFLICAFWLVEQYAASGRLDDAEALYERLISVSTDLGLLAEEYDPVDGRLAGNFPQAFSHLGVVRAIDAIRIARGEPLN</sequence>
<keyword evidence="4" id="KW-1185">Reference proteome</keyword>
<dbReference type="AlphaFoldDB" id="A0A2A9DMY3"/>
<proteinExistence type="predicted"/>
<feature type="domain" description="GH15-like" evidence="1">
    <location>
        <begin position="228"/>
        <end position="575"/>
    </location>
</feature>
<accession>A0A2A9DMY3</accession>
<dbReference type="InterPro" id="IPR012341">
    <property type="entry name" value="6hp_glycosidase-like_sf"/>
</dbReference>
<comment type="caution">
    <text evidence="3">The sequence shown here is derived from an EMBL/GenBank/DDBJ whole genome shotgun (WGS) entry which is preliminary data.</text>
</comment>
<dbReference type="InterPro" id="IPR008928">
    <property type="entry name" value="6-hairpin_glycosidase_sf"/>
</dbReference>
<organism evidence="3 4">
    <name type="scientific">Corynebacterium renale</name>
    <dbReference type="NCBI Taxonomy" id="1724"/>
    <lineage>
        <taxon>Bacteria</taxon>
        <taxon>Bacillati</taxon>
        <taxon>Actinomycetota</taxon>
        <taxon>Actinomycetes</taxon>
        <taxon>Mycobacteriales</taxon>
        <taxon>Corynebacteriaceae</taxon>
        <taxon>Corynebacterium</taxon>
    </lineage>
</organism>
<feature type="domain" description="Trehalase-like N-terminal" evidence="2">
    <location>
        <begin position="17"/>
        <end position="179"/>
    </location>
</feature>
<evidence type="ECO:0000259" key="1">
    <source>
        <dbReference type="Pfam" id="PF00723"/>
    </source>
</evidence>
<evidence type="ECO:0000313" key="4">
    <source>
        <dbReference type="Proteomes" id="UP000221653"/>
    </source>
</evidence>
<dbReference type="GO" id="GO:0004553">
    <property type="term" value="F:hydrolase activity, hydrolyzing O-glycosyl compounds"/>
    <property type="evidence" value="ECO:0007669"/>
    <property type="project" value="UniProtKB-ARBA"/>
</dbReference>
<protein>
    <submittedName>
        <fullName evidence="3">GH15 family glucan-1,4-alpha-glucosidase</fullName>
    </submittedName>
</protein>
<dbReference type="PANTHER" id="PTHR31616:SF0">
    <property type="entry name" value="GLUCAN 1,4-ALPHA-GLUCOSIDASE"/>
    <property type="match status" value="1"/>
</dbReference>
<dbReference type="PANTHER" id="PTHR31616">
    <property type="entry name" value="TREHALASE"/>
    <property type="match status" value="1"/>
</dbReference>
<evidence type="ECO:0000313" key="3">
    <source>
        <dbReference type="EMBL" id="PFG27741.1"/>
    </source>
</evidence>
<reference evidence="3 4" key="1">
    <citation type="submission" date="2017-10" db="EMBL/GenBank/DDBJ databases">
        <title>Sequencing the genomes of 1000 actinobacteria strains.</title>
        <authorList>
            <person name="Klenk H.-P."/>
        </authorList>
    </citation>
    <scope>NUCLEOTIDE SEQUENCE [LARGE SCALE GENOMIC DNA]</scope>
    <source>
        <strain evidence="3 4">DSM 20688</strain>
    </source>
</reference>
<dbReference type="Gene3D" id="1.50.10.10">
    <property type="match status" value="1"/>
</dbReference>
<gene>
    <name evidence="3" type="ORF">ATK06_0817</name>
</gene>
<dbReference type="InterPro" id="IPR045582">
    <property type="entry name" value="Trehalase-like_N"/>
</dbReference>
<dbReference type="Pfam" id="PF00723">
    <property type="entry name" value="Glyco_hydro_15"/>
    <property type="match status" value="1"/>
</dbReference>
<dbReference type="InterPro" id="IPR011613">
    <property type="entry name" value="GH15-like"/>
</dbReference>
<dbReference type="EMBL" id="PDJF01000001">
    <property type="protein sequence ID" value="PFG27741.1"/>
    <property type="molecule type" value="Genomic_DNA"/>
</dbReference>
<dbReference type="SUPFAM" id="SSF48208">
    <property type="entry name" value="Six-hairpin glycosidases"/>
    <property type="match status" value="1"/>
</dbReference>